<feature type="coiled-coil region" evidence="1">
    <location>
        <begin position="231"/>
        <end position="323"/>
    </location>
</feature>
<evidence type="ECO:0000313" key="2">
    <source>
        <dbReference type="EMBL" id="SDH22862.1"/>
    </source>
</evidence>
<dbReference type="EMBL" id="FNCS01000036">
    <property type="protein sequence ID" value="SDH22862.1"/>
    <property type="molecule type" value="Genomic_DNA"/>
</dbReference>
<dbReference type="OrthoDB" id="9765972at2"/>
<sequence length="535" mass="58684">MAASASPLLKANPVPSSSFLHDHDEVCPLCEQQIPHDQMDEIKERIETRQKKTAEELSARLQEQFSREKADAIDKANKDGAAKAVLAREEGRKAAEAAAQEAIAATVLASKEAQDLLLSRVTQAEAEKQNAEQMRVALEERLAQEQQERDVAIEAVRQEALAKQDSIRAEAKVAAEAAANERVASADAARLKAEEAGKSLKAQLDTVAAETEAKIAALTESAAAREIEIRSEASEAAAVAAQSRLAELEEAKKNAEAKAATVEKQLADHQALLDQRLQEQREAFEFAQTAAVNAEKALAFEEKLKLSAKVAELTRALDKKTNEELGEGAEVDLFEALKAEFEGDRIERVNKGQPGADILHVVIHNGKECGTIIYDSKNHGAWRNDFVSKLATDQMAAKAEHAILSTSKFPAGVRQLHHQDGVLLANPARVVALVQLIRHHIVQTHILRMSGEEKTRKTAALYDFIVSERCTDLIARIDTHTDDLLDIQVKEKKAHESVWKRQGELIRSVQKVKAELSNEIDMIIGTARGPEQDNE</sequence>
<evidence type="ECO:0000256" key="1">
    <source>
        <dbReference type="SAM" id="Coils"/>
    </source>
</evidence>
<dbReference type="SUPFAM" id="SSF75712">
    <property type="entry name" value="Rad50 coiled-coil Zn hook"/>
    <property type="match status" value="1"/>
</dbReference>
<feature type="coiled-coil region" evidence="1">
    <location>
        <begin position="114"/>
        <end position="155"/>
    </location>
</feature>
<organism evidence="2 3">
    <name type="scientific">Pelagibacterium luteolum</name>
    <dbReference type="NCBI Taxonomy" id="440168"/>
    <lineage>
        <taxon>Bacteria</taxon>
        <taxon>Pseudomonadati</taxon>
        <taxon>Pseudomonadota</taxon>
        <taxon>Alphaproteobacteria</taxon>
        <taxon>Hyphomicrobiales</taxon>
        <taxon>Devosiaceae</taxon>
        <taxon>Pelagibacterium</taxon>
    </lineage>
</organism>
<reference evidence="2 3" key="1">
    <citation type="submission" date="2016-10" db="EMBL/GenBank/DDBJ databases">
        <authorList>
            <person name="de Groot N.N."/>
        </authorList>
    </citation>
    <scope>NUCLEOTIDE SEQUENCE [LARGE SCALE GENOMIC DNA]</scope>
    <source>
        <strain evidence="2 3">CGMCC 1.10267</strain>
    </source>
</reference>
<name>A0A1G8AP85_9HYPH</name>
<dbReference type="Proteomes" id="UP000199495">
    <property type="component" value="Unassembled WGS sequence"/>
</dbReference>
<protein>
    <recommendedName>
        <fullName evidence="4">DUF2130 domain-containing protein</fullName>
    </recommendedName>
</protein>
<keyword evidence="1" id="KW-0175">Coiled coil</keyword>
<keyword evidence="3" id="KW-1185">Reference proteome</keyword>
<dbReference type="RefSeq" id="WP_143009490.1">
    <property type="nucleotide sequence ID" value="NZ_FNCS01000036.1"/>
</dbReference>
<dbReference type="Pfam" id="PF09903">
    <property type="entry name" value="DUF2130"/>
    <property type="match status" value="1"/>
</dbReference>
<dbReference type="InterPro" id="IPR019219">
    <property type="entry name" value="DUF2130"/>
</dbReference>
<evidence type="ECO:0008006" key="4">
    <source>
        <dbReference type="Google" id="ProtNLM"/>
    </source>
</evidence>
<evidence type="ECO:0000313" key="3">
    <source>
        <dbReference type="Proteomes" id="UP000199495"/>
    </source>
</evidence>
<accession>A0A1G8AP85</accession>
<dbReference type="AlphaFoldDB" id="A0A1G8AP85"/>
<proteinExistence type="predicted"/>
<gene>
    <name evidence="2" type="ORF">SAMN04487974_1362</name>
</gene>